<evidence type="ECO:0000313" key="2">
    <source>
        <dbReference type="EMBL" id="KRL89121.1"/>
    </source>
</evidence>
<proteinExistence type="predicted"/>
<sequence>MKIMNSDYYFIKPYDNPNDLPPKESFNDILNETYMHPFTWNARTTRRSFWISTLINIILFFICGSILPIALDSDINTGLKWIDLIVIAIIAIWGVLASLGQTIRRLHDLNYSGYWYWASLFTAGGYFLFYLALQPSVQRPVKWGGYLFIDPNQKGSAYYLQAYNEDTEPIDLTPVPTVGQIIKEHYFDCFNWKARSTRTSFWIGSAVSVIATCCFALFIGLSVALLVIKSPYISIDTGMVILLGITIVASTIGLIWTLIAQLGHLVRRLHDANFNGAWFWICIVPYIGFLLLDFLLFHPSVNNDNDWDDYLFKHKDQINK</sequence>
<dbReference type="Proteomes" id="UP000051036">
    <property type="component" value="Unassembled WGS sequence"/>
</dbReference>
<dbReference type="InterPro" id="IPR008523">
    <property type="entry name" value="DUF805"/>
</dbReference>
<evidence type="ECO:0000256" key="1">
    <source>
        <dbReference type="SAM" id="Phobius"/>
    </source>
</evidence>
<gene>
    <name evidence="2" type="ORF">FC46_GL000958</name>
</gene>
<dbReference type="PANTHER" id="PTHR34980">
    <property type="entry name" value="INNER MEMBRANE PROTEIN-RELATED-RELATED"/>
    <property type="match status" value="1"/>
</dbReference>
<keyword evidence="3" id="KW-1185">Reference proteome</keyword>
<evidence type="ECO:0008006" key="4">
    <source>
        <dbReference type="Google" id="ProtNLM"/>
    </source>
</evidence>
<dbReference type="STRING" id="1423763.FC46_GL000958"/>
<protein>
    <recommendedName>
        <fullName evidence="4">DUF805 domain-containing protein</fullName>
    </recommendedName>
</protein>
<dbReference type="Pfam" id="PF05656">
    <property type="entry name" value="DUF805"/>
    <property type="match status" value="2"/>
</dbReference>
<accession>A0A0R1U7A6</accession>
<dbReference type="AlphaFoldDB" id="A0A0R1U7A6"/>
<keyword evidence="1" id="KW-0812">Transmembrane</keyword>
<dbReference type="PANTHER" id="PTHR34980:SF3">
    <property type="entry name" value="BLR8105 PROTEIN"/>
    <property type="match status" value="1"/>
</dbReference>
<evidence type="ECO:0000313" key="3">
    <source>
        <dbReference type="Proteomes" id="UP000051036"/>
    </source>
</evidence>
<dbReference type="PATRIC" id="fig|1423763.3.peg.972"/>
<reference evidence="2 3" key="1">
    <citation type="journal article" date="2015" name="Genome Announc.">
        <title>Expanding the biotechnology potential of lactobacilli through comparative genomics of 213 strains and associated genera.</title>
        <authorList>
            <person name="Sun Z."/>
            <person name="Harris H.M."/>
            <person name="McCann A."/>
            <person name="Guo C."/>
            <person name="Argimon S."/>
            <person name="Zhang W."/>
            <person name="Yang X."/>
            <person name="Jeffery I.B."/>
            <person name="Cooney J.C."/>
            <person name="Kagawa T.F."/>
            <person name="Liu W."/>
            <person name="Song Y."/>
            <person name="Salvetti E."/>
            <person name="Wrobel A."/>
            <person name="Rasinkangas P."/>
            <person name="Parkhill J."/>
            <person name="Rea M.C."/>
            <person name="O'Sullivan O."/>
            <person name="Ritari J."/>
            <person name="Douillard F.P."/>
            <person name="Paul Ross R."/>
            <person name="Yang R."/>
            <person name="Briner A.E."/>
            <person name="Felis G.E."/>
            <person name="de Vos W.M."/>
            <person name="Barrangou R."/>
            <person name="Klaenhammer T.R."/>
            <person name="Caufield P.W."/>
            <person name="Cui Y."/>
            <person name="Zhang H."/>
            <person name="O'Toole P.W."/>
        </authorList>
    </citation>
    <scope>NUCLEOTIDE SEQUENCE [LARGE SCALE GENOMIC DNA]</scope>
    <source>
        <strain evidence="2 3">DSM 16043</strain>
    </source>
</reference>
<feature type="transmembrane region" description="Helical" evidence="1">
    <location>
        <begin position="277"/>
        <end position="297"/>
    </location>
</feature>
<keyword evidence="1" id="KW-1133">Transmembrane helix</keyword>
<feature type="transmembrane region" description="Helical" evidence="1">
    <location>
        <begin position="114"/>
        <end position="133"/>
    </location>
</feature>
<feature type="transmembrane region" description="Helical" evidence="1">
    <location>
        <begin position="201"/>
        <end position="228"/>
    </location>
</feature>
<keyword evidence="1" id="KW-0472">Membrane</keyword>
<feature type="transmembrane region" description="Helical" evidence="1">
    <location>
        <begin position="49"/>
        <end position="69"/>
    </location>
</feature>
<organism evidence="2 3">
    <name type="scientific">Lactobacillus kalixensis DSM 16043</name>
    <dbReference type="NCBI Taxonomy" id="1423763"/>
    <lineage>
        <taxon>Bacteria</taxon>
        <taxon>Bacillati</taxon>
        <taxon>Bacillota</taxon>
        <taxon>Bacilli</taxon>
        <taxon>Lactobacillales</taxon>
        <taxon>Lactobacillaceae</taxon>
        <taxon>Lactobacillus</taxon>
    </lineage>
</organism>
<feature type="transmembrane region" description="Helical" evidence="1">
    <location>
        <begin position="81"/>
        <end position="102"/>
    </location>
</feature>
<feature type="transmembrane region" description="Helical" evidence="1">
    <location>
        <begin position="240"/>
        <end position="265"/>
    </location>
</feature>
<name>A0A0R1U7A6_9LACO</name>
<dbReference type="GO" id="GO:0005886">
    <property type="term" value="C:plasma membrane"/>
    <property type="evidence" value="ECO:0007669"/>
    <property type="project" value="TreeGrafter"/>
</dbReference>
<comment type="caution">
    <text evidence="2">The sequence shown here is derived from an EMBL/GenBank/DDBJ whole genome shotgun (WGS) entry which is preliminary data.</text>
</comment>
<dbReference type="EMBL" id="AZFM01000029">
    <property type="protein sequence ID" value="KRL89121.1"/>
    <property type="molecule type" value="Genomic_DNA"/>
</dbReference>